<dbReference type="InterPro" id="IPR013216">
    <property type="entry name" value="Methyltransf_11"/>
</dbReference>
<proteinExistence type="predicted"/>
<name>A0A7R9WPT0_9STRA</name>
<dbReference type="AlphaFoldDB" id="A0A7R9WPT0"/>
<evidence type="ECO:0000313" key="2">
    <source>
        <dbReference type="EMBL" id="CAD8329739.1"/>
    </source>
</evidence>
<dbReference type="Gene3D" id="3.40.50.150">
    <property type="entry name" value="Vaccinia Virus protein VP39"/>
    <property type="match status" value="1"/>
</dbReference>
<evidence type="ECO:0000259" key="1">
    <source>
        <dbReference type="Pfam" id="PF08241"/>
    </source>
</evidence>
<organism evidence="2">
    <name type="scientific">Craspedostauros australis</name>
    <dbReference type="NCBI Taxonomy" id="1486917"/>
    <lineage>
        <taxon>Eukaryota</taxon>
        <taxon>Sar</taxon>
        <taxon>Stramenopiles</taxon>
        <taxon>Ochrophyta</taxon>
        <taxon>Bacillariophyta</taxon>
        <taxon>Bacillariophyceae</taxon>
        <taxon>Bacillariophycidae</taxon>
        <taxon>Naviculales</taxon>
        <taxon>Naviculaceae</taxon>
        <taxon>Craspedostauros</taxon>
    </lineage>
</organism>
<dbReference type="EMBL" id="HBEF01002917">
    <property type="protein sequence ID" value="CAD8329739.1"/>
    <property type="molecule type" value="Transcribed_RNA"/>
</dbReference>
<gene>
    <name evidence="2" type="ORF">CAUS1442_LOCUS1837</name>
</gene>
<accession>A0A7R9WPT0</accession>
<protein>
    <recommendedName>
        <fullName evidence="1">Methyltransferase type 11 domain-containing protein</fullName>
    </recommendedName>
</protein>
<reference evidence="2" key="1">
    <citation type="submission" date="2021-01" db="EMBL/GenBank/DDBJ databases">
        <authorList>
            <person name="Corre E."/>
            <person name="Pelletier E."/>
            <person name="Niang G."/>
            <person name="Scheremetjew M."/>
            <person name="Finn R."/>
            <person name="Kale V."/>
            <person name="Holt S."/>
            <person name="Cochrane G."/>
            <person name="Meng A."/>
            <person name="Brown T."/>
            <person name="Cohen L."/>
        </authorList>
    </citation>
    <scope>NUCLEOTIDE SEQUENCE</scope>
    <source>
        <strain evidence="2">CCMP3328</strain>
    </source>
</reference>
<feature type="domain" description="Methyltransferase type 11" evidence="1">
    <location>
        <begin position="57"/>
        <end position="156"/>
    </location>
</feature>
<dbReference type="InterPro" id="IPR029063">
    <property type="entry name" value="SAM-dependent_MTases_sf"/>
</dbReference>
<dbReference type="Pfam" id="PF08241">
    <property type="entry name" value="Methyltransf_11"/>
    <property type="match status" value="1"/>
</dbReference>
<sequence length="218" mass="24227">MLQSWLAPNMRAPQGGLIGWFAQNLMVKFNSISSIEIINRLQLDTLGDGDSSLSVVELGPGNGFSMTELIASKKCKTIHGVEISQRFRDLLGDKFKADIDSGLLSIHDNDAKDLSFLEDSSIDAIYALNVIYFLNPLEEYLTELRRVCKPDAKVIFGVCDTVKRNDEVVFVNQDWDVCMDKMKDAGFSNVEISEEIACGDMNFYFISSLAGKTGNTMN</sequence>
<dbReference type="CDD" id="cd02440">
    <property type="entry name" value="AdoMet_MTases"/>
    <property type="match status" value="1"/>
</dbReference>
<dbReference type="GO" id="GO:0008757">
    <property type="term" value="F:S-adenosylmethionine-dependent methyltransferase activity"/>
    <property type="evidence" value="ECO:0007669"/>
    <property type="project" value="InterPro"/>
</dbReference>
<dbReference type="SUPFAM" id="SSF53335">
    <property type="entry name" value="S-adenosyl-L-methionine-dependent methyltransferases"/>
    <property type="match status" value="1"/>
</dbReference>